<name>A0ABS2HG16_9VIBR</name>
<evidence type="ECO:0008006" key="4">
    <source>
        <dbReference type="Google" id="ProtNLM"/>
    </source>
</evidence>
<reference evidence="2 3" key="1">
    <citation type="submission" date="2021-02" db="EMBL/GenBank/DDBJ databases">
        <authorList>
            <person name="Park J.-S."/>
        </authorList>
    </citation>
    <scope>NUCLEOTIDE SEQUENCE [LARGE SCALE GENOMIC DNA]</scope>
    <source>
        <strain evidence="2 3">188UL20-2</strain>
    </source>
</reference>
<feature type="signal peptide" evidence="1">
    <location>
        <begin position="1"/>
        <end position="25"/>
    </location>
</feature>
<protein>
    <recommendedName>
        <fullName evidence="4">DUF1311 domain-containing protein</fullName>
    </recommendedName>
</protein>
<gene>
    <name evidence="2" type="ORF">JQC93_08685</name>
</gene>
<evidence type="ECO:0000313" key="3">
    <source>
        <dbReference type="Proteomes" id="UP000809621"/>
    </source>
</evidence>
<keyword evidence="1" id="KW-0732">Signal</keyword>
<proteinExistence type="predicted"/>
<dbReference type="RefSeq" id="WP_205158068.1">
    <property type="nucleotide sequence ID" value="NZ_JAFEUM010000003.1"/>
</dbReference>
<evidence type="ECO:0000313" key="2">
    <source>
        <dbReference type="EMBL" id="MBM7036483.1"/>
    </source>
</evidence>
<dbReference type="PROSITE" id="PS51257">
    <property type="entry name" value="PROKAR_LIPOPROTEIN"/>
    <property type="match status" value="1"/>
</dbReference>
<keyword evidence="3" id="KW-1185">Reference proteome</keyword>
<sequence length="166" mass="19415">MHSRAILLSSVTITLGVLVSSPVSALSCTDSNWDRTMSKDRSMMRHYNEGVERYEDICTYDFKYNASNYRDRINFLQSRIDEAFALVDYFDITREKLEDVEDRWYALHESCDGVNADSAYDNYEITYDFGKENIFGGEYDVDIVDDTFECINNMKSQIAEMRLEFE</sequence>
<accession>A0ABS2HG16</accession>
<comment type="caution">
    <text evidence="2">The sequence shown here is derived from an EMBL/GenBank/DDBJ whole genome shotgun (WGS) entry which is preliminary data.</text>
</comment>
<organism evidence="2 3">
    <name type="scientific">Vibrio ulleungensis</name>
    <dbReference type="NCBI Taxonomy" id="2807619"/>
    <lineage>
        <taxon>Bacteria</taxon>
        <taxon>Pseudomonadati</taxon>
        <taxon>Pseudomonadota</taxon>
        <taxon>Gammaproteobacteria</taxon>
        <taxon>Vibrionales</taxon>
        <taxon>Vibrionaceae</taxon>
        <taxon>Vibrio</taxon>
    </lineage>
</organism>
<evidence type="ECO:0000256" key="1">
    <source>
        <dbReference type="SAM" id="SignalP"/>
    </source>
</evidence>
<feature type="chain" id="PRO_5046227732" description="DUF1311 domain-containing protein" evidence="1">
    <location>
        <begin position="26"/>
        <end position="166"/>
    </location>
</feature>
<dbReference type="EMBL" id="JAFEUM010000003">
    <property type="protein sequence ID" value="MBM7036483.1"/>
    <property type="molecule type" value="Genomic_DNA"/>
</dbReference>
<dbReference type="Proteomes" id="UP000809621">
    <property type="component" value="Unassembled WGS sequence"/>
</dbReference>